<evidence type="ECO:0000259" key="4">
    <source>
        <dbReference type="PROSITE" id="PS50056"/>
    </source>
</evidence>
<reference evidence="5 6" key="1">
    <citation type="journal article" date="2016" name="Nat. Commun.">
        <title>Thousands of microbial genomes shed light on interconnected biogeochemical processes in an aquifer system.</title>
        <authorList>
            <person name="Anantharaman K."/>
            <person name="Brown C.T."/>
            <person name="Hug L.A."/>
            <person name="Sharon I."/>
            <person name="Castelle C.J."/>
            <person name="Probst A.J."/>
            <person name="Thomas B.C."/>
            <person name="Singh A."/>
            <person name="Wilkins M.J."/>
            <person name="Karaoz U."/>
            <person name="Brodie E.L."/>
            <person name="Williams K.H."/>
            <person name="Hubbard S.S."/>
            <person name="Banfield J.F."/>
        </authorList>
    </citation>
    <scope>NUCLEOTIDE SEQUENCE [LARGE SCALE GENOMIC DNA]</scope>
</reference>
<name>A0A1F8C288_9BACT</name>
<dbReference type="AlphaFoldDB" id="A0A1F8C288"/>
<dbReference type="InterPro" id="IPR029021">
    <property type="entry name" value="Prot-tyrosine_phosphatase-like"/>
</dbReference>
<dbReference type="SMART" id="SM00195">
    <property type="entry name" value="DSPc"/>
    <property type="match status" value="1"/>
</dbReference>
<evidence type="ECO:0000259" key="3">
    <source>
        <dbReference type="PROSITE" id="PS50054"/>
    </source>
</evidence>
<dbReference type="InterPro" id="IPR000387">
    <property type="entry name" value="Tyr_Pase_dom"/>
</dbReference>
<dbReference type="STRING" id="1802525.A2975_00975"/>
<dbReference type="InterPro" id="IPR020422">
    <property type="entry name" value="TYR_PHOSPHATASE_DUAL_dom"/>
</dbReference>
<organism evidence="5 6">
    <name type="scientific">Candidatus Woesebacteria bacterium RIFCSPLOWO2_01_FULL_44_14</name>
    <dbReference type="NCBI Taxonomy" id="1802525"/>
    <lineage>
        <taxon>Bacteria</taxon>
        <taxon>Candidatus Woeseibacteriota</taxon>
    </lineage>
</organism>
<dbReference type="Gene3D" id="3.90.190.10">
    <property type="entry name" value="Protein tyrosine phosphatase superfamily"/>
    <property type="match status" value="1"/>
</dbReference>
<evidence type="ECO:0000313" key="5">
    <source>
        <dbReference type="EMBL" id="OGM69668.1"/>
    </source>
</evidence>
<dbReference type="Proteomes" id="UP000178429">
    <property type="component" value="Unassembled WGS sequence"/>
</dbReference>
<dbReference type="Pfam" id="PF00782">
    <property type="entry name" value="DSPc"/>
    <property type="match status" value="1"/>
</dbReference>
<gene>
    <name evidence="5" type="ORF">A2975_00975</name>
</gene>
<keyword evidence="2" id="KW-0904">Protein phosphatase</keyword>
<dbReference type="PANTHER" id="PTHR47216">
    <property type="match status" value="1"/>
</dbReference>
<comment type="caution">
    <text evidence="5">The sequence shown here is derived from an EMBL/GenBank/DDBJ whole genome shotgun (WGS) entry which is preliminary data.</text>
</comment>
<dbReference type="InterPro" id="IPR000340">
    <property type="entry name" value="Dual-sp_phosphatase_cat-dom"/>
</dbReference>
<dbReference type="PANTHER" id="PTHR47216:SF4">
    <property type="entry name" value="OS01G0859400 PROTEIN"/>
    <property type="match status" value="1"/>
</dbReference>
<dbReference type="PROSITE" id="PS50054">
    <property type="entry name" value="TYR_PHOSPHATASE_DUAL"/>
    <property type="match status" value="1"/>
</dbReference>
<evidence type="ECO:0000256" key="2">
    <source>
        <dbReference type="ARBA" id="ARBA00022912"/>
    </source>
</evidence>
<feature type="domain" description="Tyrosine-protein phosphatase" evidence="3">
    <location>
        <begin position="7"/>
        <end position="154"/>
    </location>
</feature>
<dbReference type="EMBL" id="MGHL01000010">
    <property type="protein sequence ID" value="OGM69668.1"/>
    <property type="molecule type" value="Genomic_DNA"/>
</dbReference>
<evidence type="ECO:0000313" key="6">
    <source>
        <dbReference type="Proteomes" id="UP000178429"/>
    </source>
</evidence>
<dbReference type="PROSITE" id="PS50056">
    <property type="entry name" value="TYR_PHOSPHATASE_2"/>
    <property type="match status" value="1"/>
</dbReference>
<accession>A0A1F8C288</accession>
<sequence>MGDHQFDYSKITEQIYIGSDLCKGGVCKIHGEEFKALGVDVEINLSAERNELPPKELEVAYCWLPTVDGTAPSATQLDMGTAVMHEVIKDGRVVYVHCTNGHGRSPTMVAAYLIRFGRKPLGEALAQISQGRPEAHIEETQKAALEEFERKWST</sequence>
<evidence type="ECO:0000256" key="1">
    <source>
        <dbReference type="ARBA" id="ARBA00022801"/>
    </source>
</evidence>
<feature type="domain" description="Tyrosine specific protein phosphatases" evidence="4">
    <location>
        <begin position="90"/>
        <end position="143"/>
    </location>
</feature>
<dbReference type="SUPFAM" id="SSF52799">
    <property type="entry name" value="(Phosphotyrosine protein) phosphatases II"/>
    <property type="match status" value="1"/>
</dbReference>
<dbReference type="InterPro" id="IPR016130">
    <property type="entry name" value="Tyr_Pase_AS"/>
</dbReference>
<protein>
    <submittedName>
        <fullName evidence="5">Uncharacterized protein</fullName>
    </submittedName>
</protein>
<dbReference type="PROSITE" id="PS00383">
    <property type="entry name" value="TYR_PHOSPHATASE_1"/>
    <property type="match status" value="1"/>
</dbReference>
<proteinExistence type="predicted"/>
<keyword evidence="1" id="KW-0378">Hydrolase</keyword>
<dbReference type="GO" id="GO:0004721">
    <property type="term" value="F:phosphoprotein phosphatase activity"/>
    <property type="evidence" value="ECO:0007669"/>
    <property type="project" value="UniProtKB-KW"/>
</dbReference>